<dbReference type="PANTHER" id="PTHR48049:SF60">
    <property type="entry name" value="UDP-GLYCOSYLTRANSFERASE 91B1"/>
    <property type="match status" value="1"/>
</dbReference>
<dbReference type="CDD" id="cd03784">
    <property type="entry name" value="GT1_Gtf-like"/>
    <property type="match status" value="1"/>
</dbReference>
<dbReference type="InterPro" id="IPR058980">
    <property type="entry name" value="Glyco_transf_N"/>
</dbReference>
<dbReference type="eggNOG" id="KOG1192">
    <property type="taxonomic scope" value="Eukaryota"/>
</dbReference>
<feature type="domain" description="Glycosyltransferase N-terminal" evidence="4">
    <location>
        <begin position="4"/>
        <end position="111"/>
    </location>
</feature>
<dbReference type="Gramene" id="ERN14368">
    <property type="protein sequence ID" value="ERN14368"/>
    <property type="gene ID" value="AMTR_s00033p00222830"/>
</dbReference>
<dbReference type="InterPro" id="IPR050481">
    <property type="entry name" value="UDP-glycosyltransf_plant"/>
</dbReference>
<dbReference type="InterPro" id="IPR002213">
    <property type="entry name" value="UDP_glucos_trans"/>
</dbReference>
<dbReference type="SUPFAM" id="SSF53756">
    <property type="entry name" value="UDP-Glycosyltransferase/glycogen phosphorylase"/>
    <property type="match status" value="1"/>
</dbReference>
<dbReference type="EMBL" id="KI392557">
    <property type="protein sequence ID" value="ERN14368.1"/>
    <property type="molecule type" value="Genomic_DNA"/>
</dbReference>
<organism evidence="5 6">
    <name type="scientific">Amborella trichopoda</name>
    <dbReference type="NCBI Taxonomy" id="13333"/>
    <lineage>
        <taxon>Eukaryota</taxon>
        <taxon>Viridiplantae</taxon>
        <taxon>Streptophyta</taxon>
        <taxon>Embryophyta</taxon>
        <taxon>Tracheophyta</taxon>
        <taxon>Spermatophyta</taxon>
        <taxon>Magnoliopsida</taxon>
        <taxon>Amborellales</taxon>
        <taxon>Amborellaceae</taxon>
        <taxon>Amborella</taxon>
    </lineage>
</organism>
<dbReference type="Pfam" id="PF26168">
    <property type="entry name" value="Glyco_transf_N"/>
    <property type="match status" value="1"/>
</dbReference>
<reference evidence="6" key="1">
    <citation type="journal article" date="2013" name="Science">
        <title>The Amborella genome and the evolution of flowering plants.</title>
        <authorList>
            <consortium name="Amborella Genome Project"/>
        </authorList>
    </citation>
    <scope>NUCLEOTIDE SEQUENCE [LARGE SCALE GENOMIC DNA]</scope>
</reference>
<protein>
    <recommendedName>
        <fullName evidence="4">Glycosyltransferase N-terminal domain-containing protein</fullName>
    </recommendedName>
</protein>
<sequence length="469" mass="52762">MERENVHVVMVPWLAFGHMIPFFELSKALAQKGITVSFISTPRNLQRLPPTPPELAPQINLVGFPLPSVEGLPKNAEATTDIPLKKVPYLKKAYDGLRAPFEELVAKVSPDWIVVDFAPYWATSIASKYGVPCCWFNAVSTAFTVFLGPPHSLKGLCRTTTVDELMVVPEWITFPSTIAFRRHEAQAFLQQVLTNLHNGSGVSDWYRVQSILEGCRVVAFRTGKEFDGDYIDLFEKLYEKSVFPLGFLPPSQAEREGNDNSWIDENKWSTAFEWLDAQPLRSVVFVGFGSECRLSIEQVHEIAYGLELSKLPFVWALRKPFETHDGLEILPKGFEGRTERQGIICIGWAPQQRIFAHPSIGGCLFHSGWGSIIEALSHGLALILLPFIIDQGINARLLGEKKLGFEVERNEDDGSFTKVSIAKALRFVMVEEEGEPLRVKAREMKPIFGNKELSDMYLDGFANFLKNNK</sequence>
<dbReference type="AlphaFoldDB" id="U5D1X9"/>
<dbReference type="Pfam" id="PF00201">
    <property type="entry name" value="UDPGT"/>
    <property type="match status" value="1"/>
</dbReference>
<dbReference type="KEGG" id="atr:18442624"/>
<comment type="similarity">
    <text evidence="1">Belongs to the UDP-glycosyltransferase family.</text>
</comment>
<dbReference type="STRING" id="13333.U5D1X9"/>
<dbReference type="GO" id="GO:0035251">
    <property type="term" value="F:UDP-glucosyltransferase activity"/>
    <property type="evidence" value="ECO:0000318"/>
    <property type="project" value="GO_Central"/>
</dbReference>
<dbReference type="FunFam" id="3.40.50.2000:FF:000088">
    <property type="entry name" value="Glycosyltransferase"/>
    <property type="match status" value="1"/>
</dbReference>
<dbReference type="Gene3D" id="3.40.50.2000">
    <property type="entry name" value="Glycogen Phosphorylase B"/>
    <property type="match status" value="2"/>
</dbReference>
<accession>U5D1X9</accession>
<keyword evidence="6" id="KW-1185">Reference proteome</keyword>
<dbReference type="Proteomes" id="UP000017836">
    <property type="component" value="Unassembled WGS sequence"/>
</dbReference>
<dbReference type="PANTHER" id="PTHR48049">
    <property type="entry name" value="GLYCOSYLTRANSFERASE"/>
    <property type="match status" value="1"/>
</dbReference>
<dbReference type="FunFam" id="3.40.50.2000:FF:000037">
    <property type="entry name" value="Glycosyltransferase"/>
    <property type="match status" value="1"/>
</dbReference>
<name>U5D1X9_AMBTC</name>
<dbReference type="HOGENOM" id="CLU_001724_2_3_1"/>
<keyword evidence="2" id="KW-0328">Glycosyltransferase</keyword>
<gene>
    <name evidence="5" type="ORF">AMTR_s00033p00222830</name>
</gene>
<evidence type="ECO:0000313" key="5">
    <source>
        <dbReference type="EMBL" id="ERN14368.1"/>
    </source>
</evidence>
<proteinExistence type="inferred from homology"/>
<evidence type="ECO:0000259" key="4">
    <source>
        <dbReference type="Pfam" id="PF26168"/>
    </source>
</evidence>
<keyword evidence="3" id="KW-0808">Transferase</keyword>
<evidence type="ECO:0000256" key="3">
    <source>
        <dbReference type="ARBA" id="ARBA00022679"/>
    </source>
</evidence>
<dbReference type="OrthoDB" id="5835829at2759"/>
<evidence type="ECO:0000256" key="1">
    <source>
        <dbReference type="ARBA" id="ARBA00009995"/>
    </source>
</evidence>
<evidence type="ECO:0000256" key="2">
    <source>
        <dbReference type="ARBA" id="ARBA00022676"/>
    </source>
</evidence>
<dbReference type="OMA" id="MEANQRC"/>
<evidence type="ECO:0000313" key="6">
    <source>
        <dbReference type="Proteomes" id="UP000017836"/>
    </source>
</evidence>